<feature type="compositionally biased region" description="Basic and acidic residues" evidence="1">
    <location>
        <begin position="102"/>
        <end position="111"/>
    </location>
</feature>
<evidence type="ECO:0000313" key="2">
    <source>
        <dbReference type="EMBL" id="CAI5797414.1"/>
    </source>
</evidence>
<evidence type="ECO:0000256" key="1">
    <source>
        <dbReference type="SAM" id="MobiDB-lite"/>
    </source>
</evidence>
<dbReference type="AlphaFoldDB" id="A0AA35LKW2"/>
<feature type="compositionally biased region" description="Basic and acidic residues" evidence="1">
    <location>
        <begin position="69"/>
        <end position="81"/>
    </location>
</feature>
<gene>
    <name evidence="2" type="ORF">PODLI_1B018251</name>
</gene>
<dbReference type="Proteomes" id="UP001178461">
    <property type="component" value="Chromosome 16"/>
</dbReference>
<name>A0AA35LKW2_9SAUR</name>
<feature type="compositionally biased region" description="Basic and acidic residues" evidence="1">
    <location>
        <begin position="21"/>
        <end position="38"/>
    </location>
</feature>
<sequence>MTSEGPKAWNHVRLVHAATGELRKDGESSTGHKKEKKEGKKKKEMASSGSQETGGEQNNGEKVSVESPETGKEQNDADKKTSASLEGGEQDDGGEKSSASLERGEEQDGGGKKSSASLERGEEQDGGGKKSTSSLGRGEEQDGGGKKSSASLERGEEQDGGGKKSSASLERGEQDDGSKKSTSSLERGGEQDGGGKGQEESFCPELPKSKSKSVDLKRMAELRSHLQAQFSMQEQQEDQNLGSQLAELVGRMVHGKGDDRASPASSNAGLDEQCPACGLHSYPTTRACSCTNGLPAEIEKVLQRELAELKGEVTASIESLKKEVVEELSSLRETVQAYNDHHFLQVSDLSPLEELDEQFLDQLNGSHHRIAIASKLGSAKVSTEEKFKSWSVPTLHPLPISSRNQAMLRAVNTITAQNGFVSSLSRSNSDPVEPGQPNITILPPAIPKAAPKKHPTKMMAPPASRTYSSKVASRTVAPHPPCGGNENRPH</sequence>
<keyword evidence="3" id="KW-1185">Reference proteome</keyword>
<dbReference type="EMBL" id="OX395143">
    <property type="protein sequence ID" value="CAI5797414.1"/>
    <property type="molecule type" value="Genomic_DNA"/>
</dbReference>
<evidence type="ECO:0000313" key="3">
    <source>
        <dbReference type="Proteomes" id="UP001178461"/>
    </source>
</evidence>
<feature type="region of interest" description="Disordered" evidence="1">
    <location>
        <begin position="423"/>
        <end position="490"/>
    </location>
</feature>
<accession>A0AA35LKW2</accession>
<feature type="compositionally biased region" description="Polar residues" evidence="1">
    <location>
        <begin position="51"/>
        <end position="61"/>
    </location>
</feature>
<organism evidence="2 3">
    <name type="scientific">Podarcis lilfordi</name>
    <name type="common">Lilford's wall lizard</name>
    <dbReference type="NCBI Taxonomy" id="74358"/>
    <lineage>
        <taxon>Eukaryota</taxon>
        <taxon>Metazoa</taxon>
        <taxon>Chordata</taxon>
        <taxon>Craniata</taxon>
        <taxon>Vertebrata</taxon>
        <taxon>Euteleostomi</taxon>
        <taxon>Lepidosauria</taxon>
        <taxon>Squamata</taxon>
        <taxon>Bifurcata</taxon>
        <taxon>Unidentata</taxon>
        <taxon>Episquamata</taxon>
        <taxon>Laterata</taxon>
        <taxon>Lacertibaenia</taxon>
        <taxon>Lacertidae</taxon>
        <taxon>Podarcis</taxon>
    </lineage>
</organism>
<protein>
    <submittedName>
        <fullName evidence="2">Uncharacterized protein</fullName>
    </submittedName>
</protein>
<reference evidence="2" key="1">
    <citation type="submission" date="2022-12" db="EMBL/GenBank/DDBJ databases">
        <authorList>
            <person name="Alioto T."/>
            <person name="Alioto T."/>
            <person name="Gomez Garrido J."/>
        </authorList>
    </citation>
    <scope>NUCLEOTIDE SEQUENCE</scope>
</reference>
<feature type="compositionally biased region" description="Basic and acidic residues" evidence="1">
    <location>
        <begin position="153"/>
        <end position="162"/>
    </location>
</feature>
<feature type="compositionally biased region" description="Basic and acidic residues" evidence="1">
    <location>
        <begin position="170"/>
        <end position="179"/>
    </location>
</feature>
<feature type="compositionally biased region" description="Basic and acidic residues" evidence="1">
    <location>
        <begin position="119"/>
        <end position="128"/>
    </location>
</feature>
<feature type="region of interest" description="Disordered" evidence="1">
    <location>
        <begin position="1"/>
        <end position="218"/>
    </location>
</feature>
<proteinExistence type="predicted"/>